<dbReference type="EMBL" id="JAAGMR010000059">
    <property type="protein sequence ID" value="NEB91059.1"/>
    <property type="molecule type" value="Genomic_DNA"/>
</dbReference>
<dbReference type="Proteomes" id="UP000470520">
    <property type="component" value="Unassembled WGS sequence"/>
</dbReference>
<reference evidence="1 2" key="1">
    <citation type="submission" date="2020-01" db="EMBL/GenBank/DDBJ databases">
        <title>Insect and environment-associated Actinomycetes.</title>
        <authorList>
            <person name="Currrie C."/>
            <person name="Chevrette M."/>
            <person name="Carlson C."/>
            <person name="Stubbendieck R."/>
            <person name="Wendt-Pienkowski E."/>
        </authorList>
    </citation>
    <scope>NUCLEOTIDE SEQUENCE [LARGE SCALE GENOMIC DNA]</scope>
    <source>
        <strain evidence="1 2">SID7754</strain>
    </source>
</reference>
<dbReference type="AlphaFoldDB" id="A0A7K3QMC5"/>
<proteinExistence type="predicted"/>
<protein>
    <submittedName>
        <fullName evidence="1">Uncharacterized protein</fullName>
    </submittedName>
</protein>
<organism evidence="1 2">
    <name type="scientific">Streptomyces bauhiniae</name>
    <dbReference type="NCBI Taxonomy" id="2340725"/>
    <lineage>
        <taxon>Bacteria</taxon>
        <taxon>Bacillati</taxon>
        <taxon>Actinomycetota</taxon>
        <taxon>Actinomycetes</taxon>
        <taxon>Kitasatosporales</taxon>
        <taxon>Streptomycetaceae</taxon>
        <taxon>Streptomyces</taxon>
    </lineage>
</organism>
<evidence type="ECO:0000313" key="2">
    <source>
        <dbReference type="Proteomes" id="UP000470520"/>
    </source>
</evidence>
<name>A0A7K3QMC5_9ACTN</name>
<accession>A0A7K3QMC5</accession>
<gene>
    <name evidence="1" type="ORF">G3I21_04855</name>
</gene>
<evidence type="ECO:0000313" key="1">
    <source>
        <dbReference type="EMBL" id="NEB91059.1"/>
    </source>
</evidence>
<dbReference type="RefSeq" id="WP_164187021.1">
    <property type="nucleotide sequence ID" value="NZ_JAAGMR010000059.1"/>
</dbReference>
<sequence>MIRFESPTPERELHPLWRLPGTEGKATFSVSAAVLDLLDLSPEQAARLDLGHMIRLIREEEGVAWKP</sequence>
<comment type="caution">
    <text evidence="1">The sequence shown here is derived from an EMBL/GenBank/DDBJ whole genome shotgun (WGS) entry which is preliminary data.</text>
</comment>